<feature type="compositionally biased region" description="Basic and acidic residues" evidence="1">
    <location>
        <begin position="421"/>
        <end position="430"/>
    </location>
</feature>
<accession>A0A4S4M5F1</accession>
<evidence type="ECO:0000313" key="2">
    <source>
        <dbReference type="EMBL" id="THH20235.1"/>
    </source>
</evidence>
<feature type="region of interest" description="Disordered" evidence="1">
    <location>
        <begin position="1"/>
        <end position="139"/>
    </location>
</feature>
<evidence type="ECO:0008006" key="4">
    <source>
        <dbReference type="Google" id="ProtNLM"/>
    </source>
</evidence>
<dbReference type="PANTHER" id="PTHR28307:SF2">
    <property type="entry name" value="PROTEIN PAL1"/>
    <property type="match status" value="1"/>
</dbReference>
<proteinExistence type="predicted"/>
<name>A0A4S4M5F1_9AGAM</name>
<feature type="region of interest" description="Disordered" evidence="1">
    <location>
        <begin position="246"/>
        <end position="465"/>
    </location>
</feature>
<feature type="compositionally biased region" description="Polar residues" evidence="1">
    <location>
        <begin position="348"/>
        <end position="365"/>
    </location>
</feature>
<comment type="caution">
    <text evidence="2">The sequence shown here is derived from an EMBL/GenBank/DDBJ whole genome shotgun (WGS) entry which is preliminary data.</text>
</comment>
<reference evidence="2 3" key="1">
    <citation type="submission" date="2019-02" db="EMBL/GenBank/DDBJ databases">
        <title>Genome sequencing of the rare red list fungi Bondarzewia mesenterica.</title>
        <authorList>
            <person name="Buettner E."/>
            <person name="Kellner H."/>
        </authorList>
    </citation>
    <scope>NUCLEOTIDE SEQUENCE [LARGE SCALE GENOMIC DNA]</scope>
    <source>
        <strain evidence="2 3">DSM 108281</strain>
    </source>
</reference>
<dbReference type="AlphaFoldDB" id="A0A4S4M5F1"/>
<keyword evidence="3" id="KW-1185">Reference proteome</keyword>
<evidence type="ECO:0000256" key="1">
    <source>
        <dbReference type="SAM" id="MobiDB-lite"/>
    </source>
</evidence>
<dbReference type="GO" id="GO:0005737">
    <property type="term" value="C:cytoplasm"/>
    <property type="evidence" value="ECO:0007669"/>
    <property type="project" value="TreeGrafter"/>
</dbReference>
<gene>
    <name evidence="2" type="ORF">EW146_g1079</name>
</gene>
<feature type="compositionally biased region" description="Basic residues" evidence="1">
    <location>
        <begin position="123"/>
        <end position="134"/>
    </location>
</feature>
<feature type="compositionally biased region" description="Basic residues" evidence="1">
    <location>
        <begin position="452"/>
        <end position="465"/>
    </location>
</feature>
<sequence length="465" mass="50134">MPSLSNPVASHARHRSHSDPFSDPNSIPQAPTPPPKYSAPRQSASRSRPTTAPKLRDNIMDAVKDTVIVRSSDHPSRARPSRSQTGVPPSHSSPASRPPAGPARRSHSDDSVPQTASTEKARTTGRSKPPKKGSVHADVIDRLDFSGVGPMFHHDGPFDACAPSRNRTRTKAPMYAWTGINPEDEQLAARYRNERQGPAVSPAYDSPYISPNLASVTPASPYYPEPPKKQVDAIAEAWGIHEPEPYEEFFAGGGTRDGEDKLTYGRSSRRPKDASRESEEARRSNKRSTLPPPQPIFVAADALPDTEAYPPSPLSGASPGMKRNKSFLQRIRNMRDAPNVPVGYDEVSATNAGNGQPSPTSSMESTGGGGQYARPTHRSQNSFLGRFGGRNIRENQTPTSEAYVYVEDPKMKDLPATPDSPRGENDRGYFDHGGSGPTVSPGQGGGLGRKTSLLKKVKGVVRGAK</sequence>
<feature type="compositionally biased region" description="Basic and acidic residues" evidence="1">
    <location>
        <begin position="270"/>
        <end position="283"/>
    </location>
</feature>
<evidence type="ECO:0000313" key="3">
    <source>
        <dbReference type="Proteomes" id="UP000310158"/>
    </source>
</evidence>
<dbReference type="InterPro" id="IPR013226">
    <property type="entry name" value="Pal1"/>
</dbReference>
<organism evidence="2 3">
    <name type="scientific">Bondarzewia mesenterica</name>
    <dbReference type="NCBI Taxonomy" id="1095465"/>
    <lineage>
        <taxon>Eukaryota</taxon>
        <taxon>Fungi</taxon>
        <taxon>Dikarya</taxon>
        <taxon>Basidiomycota</taxon>
        <taxon>Agaricomycotina</taxon>
        <taxon>Agaricomycetes</taxon>
        <taxon>Russulales</taxon>
        <taxon>Bondarzewiaceae</taxon>
        <taxon>Bondarzewia</taxon>
    </lineage>
</organism>
<feature type="compositionally biased region" description="Low complexity" evidence="1">
    <location>
        <begin position="38"/>
        <end position="52"/>
    </location>
</feature>
<dbReference type="PANTHER" id="PTHR28307">
    <property type="entry name" value="PROTEIN PAL1"/>
    <property type="match status" value="1"/>
</dbReference>
<dbReference type="EMBL" id="SGPL01000026">
    <property type="protein sequence ID" value="THH20235.1"/>
    <property type="molecule type" value="Genomic_DNA"/>
</dbReference>
<dbReference type="OrthoDB" id="5352132at2759"/>
<dbReference type="Pfam" id="PF08316">
    <property type="entry name" value="Pal1"/>
    <property type="match status" value="1"/>
</dbReference>
<feature type="compositionally biased region" description="Gly residues" evidence="1">
    <location>
        <begin position="431"/>
        <end position="448"/>
    </location>
</feature>
<feature type="compositionally biased region" description="Basic and acidic residues" evidence="1">
    <location>
        <begin position="54"/>
        <end position="64"/>
    </location>
</feature>
<protein>
    <recommendedName>
        <fullName evidence="4">Pal1 cell morphology protein</fullName>
    </recommendedName>
</protein>
<dbReference type="Proteomes" id="UP000310158">
    <property type="component" value="Unassembled WGS sequence"/>
</dbReference>